<reference evidence="2 3" key="1">
    <citation type="submission" date="2014-10" db="EMBL/GenBank/DDBJ databases">
        <title>Draft genome of the hookworm Ancylostoma caninum.</title>
        <authorList>
            <person name="Mitreva M."/>
        </authorList>
    </citation>
    <scope>NUCLEOTIDE SEQUENCE [LARGE SCALE GENOMIC DNA]</scope>
    <source>
        <strain evidence="2 3">Baltimore</strain>
    </source>
</reference>
<sequence length="170" mass="19891">MTRCHRVCEADSITGNSHSILMAFKADGDSTQPSIVYVKADTTDEIRWWQNLLNMYAKQNTIQVRPRRQITEEKYEPIAVSLCVIADFLKLIAGNLLFYLFFACYFFFSVFYIFGHPLCRICWPCDFLILDLFIYICVYFIAVARSKALENYMCVKYTLENLGRVMDIHN</sequence>
<dbReference type="OrthoDB" id="9942268at2759"/>
<feature type="transmembrane region" description="Helical" evidence="1">
    <location>
        <begin position="96"/>
        <end position="115"/>
    </location>
</feature>
<dbReference type="Proteomes" id="UP000252519">
    <property type="component" value="Unassembled WGS sequence"/>
</dbReference>
<keyword evidence="1" id="KW-0472">Membrane</keyword>
<evidence type="ECO:0000313" key="3">
    <source>
        <dbReference type="Proteomes" id="UP000252519"/>
    </source>
</evidence>
<gene>
    <name evidence="2" type="ORF">ANCCAN_21452</name>
</gene>
<keyword evidence="1" id="KW-1133">Transmembrane helix</keyword>
<name>A0A368FKH7_ANCCA</name>
<evidence type="ECO:0000313" key="2">
    <source>
        <dbReference type="EMBL" id="RCN32731.1"/>
    </source>
</evidence>
<comment type="caution">
    <text evidence="2">The sequence shown here is derived from an EMBL/GenBank/DDBJ whole genome shotgun (WGS) entry which is preliminary data.</text>
</comment>
<dbReference type="STRING" id="29170.A0A368FKH7"/>
<feature type="transmembrane region" description="Helical" evidence="1">
    <location>
        <begin position="127"/>
        <end position="144"/>
    </location>
</feature>
<protein>
    <recommendedName>
        <fullName evidence="4">PH domain-containing protein</fullName>
    </recommendedName>
</protein>
<evidence type="ECO:0000256" key="1">
    <source>
        <dbReference type="SAM" id="Phobius"/>
    </source>
</evidence>
<proteinExistence type="predicted"/>
<organism evidence="2 3">
    <name type="scientific">Ancylostoma caninum</name>
    <name type="common">Dog hookworm</name>
    <dbReference type="NCBI Taxonomy" id="29170"/>
    <lineage>
        <taxon>Eukaryota</taxon>
        <taxon>Metazoa</taxon>
        <taxon>Ecdysozoa</taxon>
        <taxon>Nematoda</taxon>
        <taxon>Chromadorea</taxon>
        <taxon>Rhabditida</taxon>
        <taxon>Rhabditina</taxon>
        <taxon>Rhabditomorpha</taxon>
        <taxon>Strongyloidea</taxon>
        <taxon>Ancylostomatidae</taxon>
        <taxon>Ancylostomatinae</taxon>
        <taxon>Ancylostoma</taxon>
    </lineage>
</organism>
<accession>A0A368FKH7</accession>
<dbReference type="EMBL" id="JOJR01001039">
    <property type="protein sequence ID" value="RCN32731.1"/>
    <property type="molecule type" value="Genomic_DNA"/>
</dbReference>
<keyword evidence="3" id="KW-1185">Reference proteome</keyword>
<dbReference type="AlphaFoldDB" id="A0A368FKH7"/>
<evidence type="ECO:0008006" key="4">
    <source>
        <dbReference type="Google" id="ProtNLM"/>
    </source>
</evidence>
<keyword evidence="1" id="KW-0812">Transmembrane</keyword>